<reference evidence="4" key="1">
    <citation type="submission" date="2021-08" db="EMBL/GenBank/DDBJ databases">
        <title>WGS assembly of Ceratopteris richardii.</title>
        <authorList>
            <person name="Marchant D.B."/>
            <person name="Chen G."/>
            <person name="Jenkins J."/>
            <person name="Shu S."/>
            <person name="Leebens-Mack J."/>
            <person name="Grimwood J."/>
            <person name="Schmutz J."/>
            <person name="Soltis P."/>
            <person name="Soltis D."/>
            <person name="Chen Z.-H."/>
        </authorList>
    </citation>
    <scope>NUCLEOTIDE SEQUENCE</scope>
    <source>
        <strain evidence="4">Whitten #5841</strain>
        <tissue evidence="4">Leaf</tissue>
    </source>
</reference>
<dbReference type="Proteomes" id="UP000825935">
    <property type="component" value="Chromosome 21"/>
</dbReference>
<accession>A0A8T2S9C0</accession>
<protein>
    <recommendedName>
        <fullName evidence="3">Nudix hydrolase domain-containing protein</fullName>
    </recommendedName>
</protein>
<dbReference type="CDD" id="cd03676">
    <property type="entry name" value="NUDIX_Tnr3_like"/>
    <property type="match status" value="1"/>
</dbReference>
<dbReference type="FunFam" id="3.90.79.10:FF:000019">
    <property type="entry name" value="Thiamin pyrophosphokinase, putative"/>
    <property type="match status" value="1"/>
</dbReference>
<dbReference type="InterPro" id="IPR015797">
    <property type="entry name" value="NUDIX_hydrolase-like_dom_sf"/>
</dbReference>
<dbReference type="Gene3D" id="3.90.79.10">
    <property type="entry name" value="Nucleoside Triphosphate Pyrophosphohydrolase"/>
    <property type="match status" value="1"/>
</dbReference>
<evidence type="ECO:0000256" key="1">
    <source>
        <dbReference type="ARBA" id="ARBA00003778"/>
    </source>
</evidence>
<evidence type="ECO:0000259" key="3">
    <source>
        <dbReference type="PROSITE" id="PS51462"/>
    </source>
</evidence>
<sequence>MMSSPSSLDVLLQVTLIGMSVSTSAYGLRLPALLTGNSRSRDSVSKNVCASMSMYSSSGASFSSDLTPYINHVKRCNRGKEERKSFVPFLVDNVKVGFIHPSFMQHLIPFSDVFAVTKGKRDDADSYALSDTVVTLHHDLKSEADRTSSVNRCLKTLNEKGIIPGWRDEMYPVVNSFGASPFFSLERAAVPYFGTKAYGVHMNGFSVDSNGKRYLWVARRSMNKQTFPGMLDHVVAGGQSVGLSVRENVIKECEEEASICQEIAERALPVSAVSYEDIDSSRFKRDVLFCYDLELPLDFKPFNQDGEVDSFMVLPVEEIKQILESTESYKPNCALVVIDFLIRHGYIAPDQPGYLELLSSLRQGECS</sequence>
<organism evidence="4 5">
    <name type="scientific">Ceratopteris richardii</name>
    <name type="common">Triangle waterfern</name>
    <dbReference type="NCBI Taxonomy" id="49495"/>
    <lineage>
        <taxon>Eukaryota</taxon>
        <taxon>Viridiplantae</taxon>
        <taxon>Streptophyta</taxon>
        <taxon>Embryophyta</taxon>
        <taxon>Tracheophyta</taxon>
        <taxon>Polypodiopsida</taxon>
        <taxon>Polypodiidae</taxon>
        <taxon>Polypodiales</taxon>
        <taxon>Pteridineae</taxon>
        <taxon>Pteridaceae</taxon>
        <taxon>Parkerioideae</taxon>
        <taxon>Ceratopteris</taxon>
    </lineage>
</organism>
<dbReference type="InterPro" id="IPR031804">
    <property type="entry name" value="DUF4743"/>
</dbReference>
<dbReference type="AlphaFoldDB" id="A0A8T2S9C0"/>
<dbReference type="InterPro" id="IPR000086">
    <property type="entry name" value="NUDIX_hydrolase_dom"/>
</dbReference>
<dbReference type="Pfam" id="PF00293">
    <property type="entry name" value="NUDIX"/>
    <property type="match status" value="1"/>
</dbReference>
<dbReference type="OrthoDB" id="10261522at2759"/>
<gene>
    <name evidence="4" type="ORF">KP509_21G041900</name>
</gene>
<dbReference type="PANTHER" id="PTHR13622">
    <property type="entry name" value="THIAMIN PYROPHOSPHOKINASE"/>
    <property type="match status" value="1"/>
</dbReference>
<keyword evidence="5" id="KW-1185">Reference proteome</keyword>
<comment type="similarity">
    <text evidence="2">Belongs to the Nudix hydrolase family.</text>
</comment>
<comment type="caution">
    <text evidence="4">The sequence shown here is derived from an EMBL/GenBank/DDBJ whole genome shotgun (WGS) entry which is preliminary data.</text>
</comment>
<dbReference type="OMA" id="VPLQTMY"/>
<dbReference type="PROSITE" id="PS51462">
    <property type="entry name" value="NUDIX"/>
    <property type="match status" value="1"/>
</dbReference>
<dbReference type="EMBL" id="CM035426">
    <property type="protein sequence ID" value="KAH7315269.1"/>
    <property type="molecule type" value="Genomic_DNA"/>
</dbReference>
<evidence type="ECO:0000256" key="2">
    <source>
        <dbReference type="ARBA" id="ARBA00005582"/>
    </source>
</evidence>
<evidence type="ECO:0000313" key="4">
    <source>
        <dbReference type="EMBL" id="KAH7315269.1"/>
    </source>
</evidence>
<evidence type="ECO:0000313" key="5">
    <source>
        <dbReference type="Proteomes" id="UP000825935"/>
    </source>
</evidence>
<dbReference type="PANTHER" id="PTHR13622:SF8">
    <property type="entry name" value="THIAMIN PYROPHOSPHOKINASE 1"/>
    <property type="match status" value="1"/>
</dbReference>
<dbReference type="GO" id="GO:0044715">
    <property type="term" value="F:8-oxo-dGDP phosphatase activity"/>
    <property type="evidence" value="ECO:0007669"/>
    <property type="project" value="UniProtKB-ARBA"/>
</dbReference>
<comment type="function">
    <text evidence="1">Probably mediates the hydrolysis of some nucleoside diphosphate derivatives.</text>
</comment>
<feature type="domain" description="Nudix hydrolase" evidence="3">
    <location>
        <begin position="197"/>
        <end position="339"/>
    </location>
</feature>
<name>A0A8T2S9C0_CERRI</name>
<dbReference type="Pfam" id="PF15916">
    <property type="entry name" value="DUF4743"/>
    <property type="match status" value="1"/>
</dbReference>
<proteinExistence type="inferred from homology"/>
<dbReference type="SUPFAM" id="SSF55811">
    <property type="entry name" value="Nudix"/>
    <property type="match status" value="1"/>
</dbReference>